<name>A0A1F7Y9U4_9BACT</name>
<evidence type="ECO:0000256" key="2">
    <source>
        <dbReference type="SAM" id="Phobius"/>
    </source>
</evidence>
<proteinExistence type="predicted"/>
<dbReference type="Proteomes" id="UP000178851">
    <property type="component" value="Unassembled WGS sequence"/>
</dbReference>
<comment type="caution">
    <text evidence="3">The sequence shown here is derived from an EMBL/GenBank/DDBJ whole genome shotgun (WGS) entry which is preliminary data.</text>
</comment>
<evidence type="ECO:0000313" key="3">
    <source>
        <dbReference type="EMBL" id="OGM24116.1"/>
    </source>
</evidence>
<feature type="transmembrane region" description="Helical" evidence="2">
    <location>
        <begin position="12"/>
        <end position="33"/>
    </location>
</feature>
<dbReference type="EMBL" id="MGGI01000034">
    <property type="protein sequence ID" value="OGM24116.1"/>
    <property type="molecule type" value="Genomic_DNA"/>
</dbReference>
<keyword evidence="2" id="KW-1133">Transmembrane helix</keyword>
<dbReference type="AlphaFoldDB" id="A0A1F7Y9U4"/>
<reference evidence="3 4" key="1">
    <citation type="journal article" date="2016" name="Nat. Commun.">
        <title>Thousands of microbial genomes shed light on interconnected biogeochemical processes in an aquifer system.</title>
        <authorList>
            <person name="Anantharaman K."/>
            <person name="Brown C.T."/>
            <person name="Hug L.A."/>
            <person name="Sharon I."/>
            <person name="Castelle C.J."/>
            <person name="Probst A.J."/>
            <person name="Thomas B.C."/>
            <person name="Singh A."/>
            <person name="Wilkins M.J."/>
            <person name="Karaoz U."/>
            <person name="Brodie E.L."/>
            <person name="Williams K.H."/>
            <person name="Hubbard S.S."/>
            <person name="Banfield J.F."/>
        </authorList>
    </citation>
    <scope>NUCLEOTIDE SEQUENCE [LARGE SCALE GENOMIC DNA]</scope>
</reference>
<evidence type="ECO:0000256" key="1">
    <source>
        <dbReference type="SAM" id="MobiDB-lite"/>
    </source>
</evidence>
<sequence>MTKNKSLTSGFIVPILFVAVLAVILGTGAFIYAKINKGYTSSTPVLSPTVVPQPTINPTLIPVPFIKTNKLEVTPSPKPLSKPNTPSNTTDSSNTSPNYIYVYITNTPVPNTPTINQPTPTHINLPPTNTPTPTPMLSGNVTINTTSITVSLSRANQIGGFIYDQGVIITNGTYGVISFCVVNNDSSQGQGLQTSSGGLGSGQSFDTRIYINTNKLNGNYTGSQTVKYGSNCSSTNGTILGVISYSINLTD</sequence>
<accession>A0A1F7Y9U4</accession>
<protein>
    <submittedName>
        <fullName evidence="3">Uncharacterized protein</fullName>
    </submittedName>
</protein>
<keyword evidence="2" id="KW-0472">Membrane</keyword>
<evidence type="ECO:0000313" key="4">
    <source>
        <dbReference type="Proteomes" id="UP000178851"/>
    </source>
</evidence>
<gene>
    <name evidence="3" type="ORF">A2627_03520</name>
</gene>
<feature type="region of interest" description="Disordered" evidence="1">
    <location>
        <begin position="74"/>
        <end position="94"/>
    </location>
</feature>
<feature type="compositionally biased region" description="Low complexity" evidence="1">
    <location>
        <begin position="83"/>
        <end position="94"/>
    </location>
</feature>
<keyword evidence="2" id="KW-0812">Transmembrane</keyword>
<organism evidence="3 4">
    <name type="scientific">Candidatus Woesebacteria bacterium RIFCSPHIGHO2_01_FULL_39_28</name>
    <dbReference type="NCBI Taxonomy" id="1802496"/>
    <lineage>
        <taxon>Bacteria</taxon>
        <taxon>Candidatus Woeseibacteriota</taxon>
    </lineage>
</organism>